<evidence type="ECO:0000259" key="6">
    <source>
        <dbReference type="Pfam" id="PF05189"/>
    </source>
</evidence>
<dbReference type="SUPFAM" id="SSF55205">
    <property type="entry name" value="EPT/RTPC-like"/>
    <property type="match status" value="1"/>
</dbReference>
<dbReference type="InterPro" id="IPR020719">
    <property type="entry name" value="RNA3'_term_phos_cycl-like_CS"/>
</dbReference>
<dbReference type="InterPro" id="IPR000228">
    <property type="entry name" value="RNA3'_term_phos_cyc"/>
</dbReference>
<feature type="domain" description="RNA 3'-terminal phosphate cyclase insert" evidence="6">
    <location>
        <begin position="186"/>
        <end position="284"/>
    </location>
</feature>
<dbReference type="InterPro" id="IPR023797">
    <property type="entry name" value="RNA3'_phos_cyclase_dom"/>
</dbReference>
<dbReference type="InterPro" id="IPR037136">
    <property type="entry name" value="RNA3'_phos_cyclase_dom_sf"/>
</dbReference>
<feature type="domain" description="RNA 3'-terminal phosphate cyclase" evidence="5">
    <location>
        <begin position="12"/>
        <end position="338"/>
    </location>
</feature>
<dbReference type="Gene3D" id="3.30.360.20">
    <property type="entry name" value="RNA 3'-terminal phosphate cyclase, insert domain"/>
    <property type="match status" value="1"/>
</dbReference>
<evidence type="ECO:0000313" key="8">
    <source>
        <dbReference type="Proteomes" id="UP000478008"/>
    </source>
</evidence>
<dbReference type="AlphaFoldDB" id="A0A7D9CW15"/>
<dbReference type="PANTHER" id="PTHR11096">
    <property type="entry name" value="RNA 3' TERMINAL PHOSPHATE CYCLASE"/>
    <property type="match status" value="1"/>
</dbReference>
<dbReference type="InterPro" id="IPR016443">
    <property type="entry name" value="RNA3'_term_phos_cyc_type_2"/>
</dbReference>
<dbReference type="EMBL" id="CABFWN010000001">
    <property type="protein sequence ID" value="VUG17137.1"/>
    <property type="molecule type" value="Genomic_DNA"/>
</dbReference>
<dbReference type="Pfam" id="PF01137">
    <property type="entry name" value="RTC"/>
    <property type="match status" value="1"/>
</dbReference>
<evidence type="ECO:0000259" key="5">
    <source>
        <dbReference type="Pfam" id="PF01137"/>
    </source>
</evidence>
<dbReference type="GO" id="GO:0004521">
    <property type="term" value="F:RNA endonuclease activity"/>
    <property type="evidence" value="ECO:0007669"/>
    <property type="project" value="TreeGrafter"/>
</dbReference>
<evidence type="ECO:0000313" key="7">
    <source>
        <dbReference type="EMBL" id="VUG17137.1"/>
    </source>
</evidence>
<protein>
    <submittedName>
        <fullName evidence="7">DEBR0S1_34024g1_1</fullName>
    </submittedName>
</protein>
<organism evidence="7 8">
    <name type="scientific">Dekkera bruxellensis</name>
    <name type="common">Brettanomyces custersii</name>
    <dbReference type="NCBI Taxonomy" id="5007"/>
    <lineage>
        <taxon>Eukaryota</taxon>
        <taxon>Fungi</taxon>
        <taxon>Dikarya</taxon>
        <taxon>Ascomycota</taxon>
        <taxon>Saccharomycotina</taxon>
        <taxon>Pichiomycetes</taxon>
        <taxon>Pichiales</taxon>
        <taxon>Pichiaceae</taxon>
        <taxon>Brettanomyces</taxon>
    </lineage>
</organism>
<evidence type="ECO:0000256" key="4">
    <source>
        <dbReference type="ARBA" id="ARBA00023242"/>
    </source>
</evidence>
<evidence type="ECO:0000256" key="3">
    <source>
        <dbReference type="ARBA" id="ARBA00022517"/>
    </source>
</evidence>
<evidence type="ECO:0000256" key="2">
    <source>
        <dbReference type="ARBA" id="ARBA00007089"/>
    </source>
</evidence>
<gene>
    <name evidence="7" type="primary">RCL1</name>
    <name evidence="7" type="ORF">DEBR0S1_34024G</name>
</gene>
<dbReference type="Pfam" id="PF05189">
    <property type="entry name" value="RTC_insert"/>
    <property type="match status" value="1"/>
</dbReference>
<dbReference type="PROSITE" id="PS01287">
    <property type="entry name" value="RTC"/>
    <property type="match status" value="1"/>
</dbReference>
<dbReference type="GO" id="GO:0005730">
    <property type="term" value="C:nucleolus"/>
    <property type="evidence" value="ECO:0007669"/>
    <property type="project" value="UniProtKB-SubCell"/>
</dbReference>
<keyword evidence="4" id="KW-0539">Nucleus</keyword>
<accession>A0A7D9CW15</accession>
<dbReference type="CDD" id="cd00875">
    <property type="entry name" value="RNA_Cyclase_Class_I"/>
    <property type="match status" value="1"/>
</dbReference>
<name>A0A7D9CW15_DEKBR</name>
<dbReference type="PANTHER" id="PTHR11096:SF1">
    <property type="entry name" value="RNA 3'-TERMINAL PHOSPHATE CYCLASE-LIKE PROTEIN"/>
    <property type="match status" value="1"/>
</dbReference>
<sequence length="367" mass="40309">MVSLKNAKLPTFQGTKNFRLRLILSTLSGKAIRIEKIRPDDLNPGLKDYEISFLRLLETVTNGSIIEISYTGTTVIYKPGLIIGGNFTHNCPTSKSCGYFIEPMLYLAPFSKKKFSIVFNGITSSKQDPGLDFIRWGLLPVMEKFGVREVELHTLKRGEPPNGGGEVHLLVNSLIAQPSTVHILDLPKISALKGVAYCARVSPSVANRLVDAARNVLRPTGCLVDITTDVWRGENSGKSPGFGLTLFSESKKTPIRYCVDDIGGPGETPEDVGTRVAYNLMDLIQGSGCMGRNQLELAFVYMVVGKEDIGRVLVNKKQLDARLVLLLRDIKAIFGTNFFFKDCIDHSDCLYATVKGIGFTNASKKIA</sequence>
<comment type="subcellular location">
    <subcellularLocation>
        <location evidence="1">Nucleus</location>
        <location evidence="1">Nucleolus</location>
    </subcellularLocation>
</comment>
<evidence type="ECO:0000256" key="1">
    <source>
        <dbReference type="ARBA" id="ARBA00004604"/>
    </source>
</evidence>
<reference evidence="7 8" key="1">
    <citation type="submission" date="2019-07" db="EMBL/GenBank/DDBJ databases">
        <authorList>
            <person name="Friedrich A."/>
            <person name="Schacherer J."/>
        </authorList>
    </citation>
    <scope>NUCLEOTIDE SEQUENCE [LARGE SCALE GENOMIC DNA]</scope>
</reference>
<dbReference type="InterPro" id="IPR013792">
    <property type="entry name" value="RNA3'P_cycl/enolpyr_Trfase_a/b"/>
</dbReference>
<dbReference type="Proteomes" id="UP000478008">
    <property type="component" value="Unassembled WGS sequence"/>
</dbReference>
<dbReference type="Gene3D" id="3.65.10.20">
    <property type="entry name" value="RNA 3'-terminal phosphate cyclase domain"/>
    <property type="match status" value="1"/>
</dbReference>
<dbReference type="NCBIfam" id="TIGR03400">
    <property type="entry name" value="18S_RNA_Rcl1p"/>
    <property type="match status" value="1"/>
</dbReference>
<dbReference type="InterPro" id="IPR013791">
    <property type="entry name" value="RNA3'-term_phos_cycl_insert"/>
</dbReference>
<dbReference type="GO" id="GO:0000479">
    <property type="term" value="P:endonucleolytic cleavage of tricistronic rRNA transcript (SSU-rRNA, 5.8S rRNA, LSU-rRNA)"/>
    <property type="evidence" value="ECO:0007669"/>
    <property type="project" value="TreeGrafter"/>
</dbReference>
<dbReference type="InterPro" id="IPR036553">
    <property type="entry name" value="RPTC_insert"/>
</dbReference>
<keyword evidence="8" id="KW-1185">Reference proteome</keyword>
<proteinExistence type="inferred from homology"/>
<comment type="similarity">
    <text evidence="2">Belongs to the RNA 3'-terminal cyclase family. Type 2 subfamily.</text>
</comment>
<keyword evidence="3" id="KW-0690">Ribosome biogenesis</keyword>